<keyword evidence="7" id="KW-1185">Reference proteome</keyword>
<dbReference type="InterPro" id="IPR011989">
    <property type="entry name" value="ARM-like"/>
</dbReference>
<evidence type="ECO:0000256" key="3">
    <source>
        <dbReference type="ARBA" id="ARBA00022884"/>
    </source>
</evidence>
<evidence type="ECO:0000256" key="2">
    <source>
        <dbReference type="ARBA" id="ARBA00022845"/>
    </source>
</evidence>
<evidence type="ECO:0000313" key="6">
    <source>
        <dbReference type="EMBL" id="KZV44556.1"/>
    </source>
</evidence>
<dbReference type="OrthoDB" id="668540at2759"/>
<protein>
    <submittedName>
        <fullName evidence="6">Pumilio12-like</fullName>
    </submittedName>
</protein>
<dbReference type="GO" id="GO:0003729">
    <property type="term" value="F:mRNA binding"/>
    <property type="evidence" value="ECO:0007669"/>
    <property type="project" value="TreeGrafter"/>
</dbReference>
<keyword evidence="3" id="KW-0694">RNA-binding</keyword>
<dbReference type="PROSITE" id="PS50303">
    <property type="entry name" value="PUM_HD"/>
    <property type="match status" value="1"/>
</dbReference>
<dbReference type="GO" id="GO:0006417">
    <property type="term" value="P:regulation of translation"/>
    <property type="evidence" value="ECO:0007669"/>
    <property type="project" value="UniProtKB-KW"/>
</dbReference>
<dbReference type="PROSITE" id="PS50302">
    <property type="entry name" value="PUM"/>
    <property type="match status" value="4"/>
</dbReference>
<keyword evidence="1" id="KW-0677">Repeat</keyword>
<dbReference type="Proteomes" id="UP000250235">
    <property type="component" value="Unassembled WGS sequence"/>
</dbReference>
<dbReference type="InterPro" id="IPR016024">
    <property type="entry name" value="ARM-type_fold"/>
</dbReference>
<dbReference type="EMBL" id="KQ996969">
    <property type="protein sequence ID" value="KZV44556.1"/>
    <property type="molecule type" value="Genomic_DNA"/>
</dbReference>
<sequence>MECNNFLDHVAIATTENLLNTLRDFPDFPMQGSQNNPLPYAVSTTSNRHLRPENEPFYADDGWLRSCALRENVRTVHSPVGNMQENNHLPSLAAWPAARNHPLQPDVFYSDDIRHLNLEPRDAFAVNSIIHRQASWDPFCPGGESFWDSGSKKYASVNPSIPDDFSLEDEFARLKFLDDHQHQCLPEWPSAYGVAGLEVRNSSSLNCLRGNEVQQQFSNGNLQVLRARAAAEAFNTYQAYSAFNDSFLIPDSYWGKRDFNGFKNTFGDTDGISINGFKPRNGFDFSAHRRLSIDSNNSASSMPLPPCNGHTLGSAQRATYSSLEDLKGRVFLEAMDRDGCEFLGRKLDERKPEDIQMIFSEVKDHIHTLMYDRFGNDVVQKLFEVCNEEQMSQLVFSVTADDHLLMAVCLDPQGCQSMQKFVECLMAPEQISLMISTFRRITVPLVNNQIGSRVIQHALSVFPAQETEIILDVIADNCFQIATNRSGCCFLQVFITKDCPLESQRRIVTEIVLNIHQLSKNQFGNYVVQHVIGLEIPTVIKSMVAGLRGNFVSLSTDKYGSHVVEKLMKAWQEKYAPQIINEIISSPSFLNVVLDPCGNYVIQSAKKYATVVTTSENYICSSLFVSVRS</sequence>
<dbReference type="GO" id="GO:0005737">
    <property type="term" value="C:cytoplasm"/>
    <property type="evidence" value="ECO:0007669"/>
    <property type="project" value="TreeGrafter"/>
</dbReference>
<feature type="domain" description="PUM-HD" evidence="5">
    <location>
        <begin position="299"/>
        <end position="629"/>
    </location>
</feature>
<evidence type="ECO:0000256" key="1">
    <source>
        <dbReference type="ARBA" id="ARBA00022737"/>
    </source>
</evidence>
<dbReference type="PANTHER" id="PTHR12537:SF129">
    <property type="entry name" value="PUMILIO HOMOLOG 15-LIKE"/>
    <property type="match status" value="1"/>
</dbReference>
<dbReference type="AlphaFoldDB" id="A0A2Z7CIG1"/>
<feature type="repeat" description="Pumilio" evidence="4">
    <location>
        <begin position="437"/>
        <end position="472"/>
    </location>
</feature>
<feature type="repeat" description="Pumilio" evidence="4">
    <location>
        <begin position="510"/>
        <end position="545"/>
    </location>
</feature>
<proteinExistence type="predicted"/>
<evidence type="ECO:0000259" key="5">
    <source>
        <dbReference type="PROSITE" id="PS50303"/>
    </source>
</evidence>
<keyword evidence="2" id="KW-0810">Translation regulation</keyword>
<gene>
    <name evidence="6" type="ORF">F511_17462</name>
</gene>
<dbReference type="InterPro" id="IPR001313">
    <property type="entry name" value="Pumilio_RNA-bd_rpt"/>
</dbReference>
<dbReference type="PANTHER" id="PTHR12537">
    <property type="entry name" value="RNA BINDING PROTEIN PUMILIO-RELATED"/>
    <property type="match status" value="1"/>
</dbReference>
<accession>A0A2Z7CIG1</accession>
<feature type="repeat" description="Pumilio" evidence="4">
    <location>
        <begin position="361"/>
        <end position="397"/>
    </location>
</feature>
<evidence type="ECO:0000256" key="4">
    <source>
        <dbReference type="PROSITE-ProRule" id="PRU00317"/>
    </source>
</evidence>
<feature type="repeat" description="Pumilio" evidence="4">
    <location>
        <begin position="546"/>
        <end position="581"/>
    </location>
</feature>
<name>A0A2Z7CIG1_9LAMI</name>
<dbReference type="Gene3D" id="1.25.10.10">
    <property type="entry name" value="Leucine-rich Repeat Variant"/>
    <property type="match status" value="1"/>
</dbReference>
<dbReference type="SMART" id="SM00025">
    <property type="entry name" value="Pumilio"/>
    <property type="match status" value="8"/>
</dbReference>
<dbReference type="SUPFAM" id="SSF48371">
    <property type="entry name" value="ARM repeat"/>
    <property type="match status" value="1"/>
</dbReference>
<dbReference type="Pfam" id="PF00806">
    <property type="entry name" value="PUF"/>
    <property type="match status" value="8"/>
</dbReference>
<evidence type="ECO:0000313" key="7">
    <source>
        <dbReference type="Proteomes" id="UP000250235"/>
    </source>
</evidence>
<dbReference type="InterPro" id="IPR033133">
    <property type="entry name" value="PUM-HD"/>
</dbReference>
<reference evidence="6 7" key="1">
    <citation type="journal article" date="2015" name="Proc. Natl. Acad. Sci. U.S.A.">
        <title>The resurrection genome of Boea hygrometrica: A blueprint for survival of dehydration.</title>
        <authorList>
            <person name="Xiao L."/>
            <person name="Yang G."/>
            <person name="Zhang L."/>
            <person name="Yang X."/>
            <person name="Zhao S."/>
            <person name="Ji Z."/>
            <person name="Zhou Q."/>
            <person name="Hu M."/>
            <person name="Wang Y."/>
            <person name="Chen M."/>
            <person name="Xu Y."/>
            <person name="Jin H."/>
            <person name="Xiao X."/>
            <person name="Hu G."/>
            <person name="Bao F."/>
            <person name="Hu Y."/>
            <person name="Wan P."/>
            <person name="Li L."/>
            <person name="Deng X."/>
            <person name="Kuang T."/>
            <person name="Xiang C."/>
            <person name="Zhu J.K."/>
            <person name="Oliver M.J."/>
            <person name="He Y."/>
        </authorList>
    </citation>
    <scope>NUCLEOTIDE SEQUENCE [LARGE SCALE GENOMIC DNA]</scope>
    <source>
        <strain evidence="7">cv. XS01</strain>
    </source>
</reference>
<organism evidence="6 7">
    <name type="scientific">Dorcoceras hygrometricum</name>
    <dbReference type="NCBI Taxonomy" id="472368"/>
    <lineage>
        <taxon>Eukaryota</taxon>
        <taxon>Viridiplantae</taxon>
        <taxon>Streptophyta</taxon>
        <taxon>Embryophyta</taxon>
        <taxon>Tracheophyta</taxon>
        <taxon>Spermatophyta</taxon>
        <taxon>Magnoliopsida</taxon>
        <taxon>eudicotyledons</taxon>
        <taxon>Gunneridae</taxon>
        <taxon>Pentapetalae</taxon>
        <taxon>asterids</taxon>
        <taxon>lamiids</taxon>
        <taxon>Lamiales</taxon>
        <taxon>Gesneriaceae</taxon>
        <taxon>Didymocarpoideae</taxon>
        <taxon>Trichosporeae</taxon>
        <taxon>Loxocarpinae</taxon>
        <taxon>Dorcoceras</taxon>
    </lineage>
</organism>